<feature type="domain" description="VOC" evidence="1">
    <location>
        <begin position="153"/>
        <end position="271"/>
    </location>
</feature>
<gene>
    <name evidence="2" type="ORF">SAMN05428953_105124</name>
</gene>
<sequence>MLNQIRGLHHVTSMARDARQNNEFFTKKLGLRRVKKTVNFDAPDVYHLYYADELGTPGSVMTYFPFPNIGKGRHGVGEVGTTVYSVPEGTLAYWEKRFADKGVAGLSREESFGDKRLGFAGPDGDGFALVEDKADTRAPWAKGDVPSDEAIRGFHSVSLRLKDGGATEELLKFMGYEEVDTSGTVKRLAVKDGNGANIVDIESLPGATFADLGAGSVHHVAFAVENRAKQLEVRKALMDTGYQVTPVIDRDYFWAIYFRTPGGVLFEVATNEPGFDRDEDAAHLGEALKLPSQHQHLRPYLEQHLQKLED</sequence>
<dbReference type="PROSITE" id="PS51819">
    <property type="entry name" value="VOC"/>
    <property type="match status" value="2"/>
</dbReference>
<dbReference type="Pfam" id="PF00903">
    <property type="entry name" value="Glyoxalase"/>
    <property type="match status" value="1"/>
</dbReference>
<evidence type="ECO:0000259" key="1">
    <source>
        <dbReference type="PROSITE" id="PS51819"/>
    </source>
</evidence>
<dbReference type="EMBL" id="FNEE01000005">
    <property type="protein sequence ID" value="SDJ25019.1"/>
    <property type="molecule type" value="Genomic_DNA"/>
</dbReference>
<dbReference type="Proteomes" id="UP000198894">
    <property type="component" value="Unassembled WGS sequence"/>
</dbReference>
<reference evidence="3" key="1">
    <citation type="submission" date="2016-10" db="EMBL/GenBank/DDBJ databases">
        <authorList>
            <person name="Varghese N."/>
            <person name="Submissions S."/>
        </authorList>
    </citation>
    <scope>NUCLEOTIDE SEQUENCE [LARGE SCALE GENOMIC DNA]</scope>
    <source>
        <strain evidence="3">CGMCC 1.11022</strain>
    </source>
</reference>
<dbReference type="RefSeq" id="WP_091593215.1">
    <property type="nucleotide sequence ID" value="NZ_FNEE01000005.1"/>
</dbReference>
<dbReference type="InterPro" id="IPR029068">
    <property type="entry name" value="Glyas_Bleomycin-R_OHBP_Dase"/>
</dbReference>
<evidence type="ECO:0000313" key="3">
    <source>
        <dbReference type="Proteomes" id="UP000198894"/>
    </source>
</evidence>
<dbReference type="InterPro" id="IPR052537">
    <property type="entry name" value="Extradiol_RC_dioxygenase"/>
</dbReference>
<protein>
    <submittedName>
        <fullName evidence="2">Glyoxalase family protein</fullName>
    </submittedName>
</protein>
<dbReference type="SUPFAM" id="SSF54593">
    <property type="entry name" value="Glyoxalase/Bleomycin resistance protein/Dihydroxybiphenyl dioxygenase"/>
    <property type="match status" value="1"/>
</dbReference>
<dbReference type="InterPro" id="IPR004360">
    <property type="entry name" value="Glyas_Fos-R_dOase_dom"/>
</dbReference>
<proteinExistence type="predicted"/>
<feature type="domain" description="VOC" evidence="1">
    <location>
        <begin position="7"/>
        <end position="132"/>
    </location>
</feature>
<dbReference type="Gene3D" id="3.10.180.10">
    <property type="entry name" value="2,3-Dihydroxybiphenyl 1,2-Dioxygenase, domain 1"/>
    <property type="match status" value="2"/>
</dbReference>
<dbReference type="PANTHER" id="PTHR36110:SF2">
    <property type="entry name" value="RING-CLEAVING DIOXYGENASE MHQE-RELATED"/>
    <property type="match status" value="1"/>
</dbReference>
<evidence type="ECO:0000313" key="2">
    <source>
        <dbReference type="EMBL" id="SDJ25019.1"/>
    </source>
</evidence>
<accession>A0A1G8S715</accession>
<organism evidence="2 3">
    <name type="scientific">Mesorhizobium muleiense</name>
    <dbReference type="NCBI Taxonomy" id="1004279"/>
    <lineage>
        <taxon>Bacteria</taxon>
        <taxon>Pseudomonadati</taxon>
        <taxon>Pseudomonadota</taxon>
        <taxon>Alphaproteobacteria</taxon>
        <taxon>Hyphomicrobiales</taxon>
        <taxon>Phyllobacteriaceae</taxon>
        <taxon>Mesorhizobium</taxon>
    </lineage>
</organism>
<dbReference type="AlphaFoldDB" id="A0A1G8S715"/>
<dbReference type="PANTHER" id="PTHR36110">
    <property type="entry name" value="RING-CLEAVING DIOXYGENASE MHQE-RELATED"/>
    <property type="match status" value="1"/>
</dbReference>
<dbReference type="InterPro" id="IPR037523">
    <property type="entry name" value="VOC_core"/>
</dbReference>
<keyword evidence="3" id="KW-1185">Reference proteome</keyword>
<name>A0A1G8S715_9HYPH</name>